<gene>
    <name evidence="1" type="ORF">ALO91_00306</name>
</gene>
<dbReference type="Pfam" id="PF13599">
    <property type="entry name" value="Pentapeptide_4"/>
    <property type="match status" value="1"/>
</dbReference>
<evidence type="ECO:0008006" key="3">
    <source>
        <dbReference type="Google" id="ProtNLM"/>
    </source>
</evidence>
<dbReference type="PATRIC" id="fig|199198.5.peg.470"/>
<dbReference type="InterPro" id="IPR051082">
    <property type="entry name" value="Pentapeptide-BTB/POZ_domain"/>
</dbReference>
<dbReference type="Proteomes" id="UP000050297">
    <property type="component" value="Unassembled WGS sequence"/>
</dbReference>
<dbReference type="AlphaFoldDB" id="A0A0P9JBM7"/>
<protein>
    <recommendedName>
        <fullName evidence="3">Pentapeptide repeat-containing protein</fullName>
    </recommendedName>
</protein>
<dbReference type="RefSeq" id="WP_003403440.1">
    <property type="nucleotide sequence ID" value="NZ_LGAR01000024.1"/>
</dbReference>
<sequence>MNFEHNYQKIGPAELDETSLGSWVSRQKKPLWVTGVDLSGQDLSRLDLQSARFERCLFAGTDLTASNLTNTHWHRCRAPEAVFRSSTLEEASFLNSDLNNTVWQRGKLAHASFEGCKLTGANFAGAASLGLVFRDCVLRSACLSGISFYKTELSNLDFADADLSDCDFRQSVFINGGSLSMARVINARFDQADLRECSLHGLRLTDAKLFKGATISKFQATMLLAGLGLQVL</sequence>
<organism evidence="1 2">
    <name type="scientific">Pseudomonas syringae pv. aceris</name>
    <dbReference type="NCBI Taxonomy" id="199198"/>
    <lineage>
        <taxon>Bacteria</taxon>
        <taxon>Pseudomonadati</taxon>
        <taxon>Pseudomonadota</taxon>
        <taxon>Gammaproteobacteria</taxon>
        <taxon>Pseudomonadales</taxon>
        <taxon>Pseudomonadaceae</taxon>
        <taxon>Pseudomonas</taxon>
        <taxon>Pseudomonas syringae</taxon>
    </lineage>
</organism>
<dbReference type="PANTHER" id="PTHR14136">
    <property type="entry name" value="BTB_POZ DOMAIN-CONTAINING PROTEIN KCTD9"/>
    <property type="match status" value="1"/>
</dbReference>
<comment type="caution">
    <text evidence="1">The sequence shown here is derived from an EMBL/GenBank/DDBJ whole genome shotgun (WGS) entry which is preliminary data.</text>
</comment>
<evidence type="ECO:0000313" key="2">
    <source>
        <dbReference type="Proteomes" id="UP000050297"/>
    </source>
</evidence>
<dbReference type="Pfam" id="PF00805">
    <property type="entry name" value="Pentapeptide"/>
    <property type="match status" value="2"/>
</dbReference>
<dbReference type="InterPro" id="IPR001646">
    <property type="entry name" value="5peptide_repeat"/>
</dbReference>
<dbReference type="PANTHER" id="PTHR14136:SF17">
    <property type="entry name" value="BTB_POZ DOMAIN-CONTAINING PROTEIN KCTD9"/>
    <property type="match status" value="1"/>
</dbReference>
<proteinExistence type="predicted"/>
<dbReference type="Gene3D" id="2.160.20.80">
    <property type="entry name" value="E3 ubiquitin-protein ligase SopA"/>
    <property type="match status" value="2"/>
</dbReference>
<dbReference type="EMBL" id="LJPM01000216">
    <property type="protein sequence ID" value="KPW21660.1"/>
    <property type="molecule type" value="Genomic_DNA"/>
</dbReference>
<evidence type="ECO:0000313" key="1">
    <source>
        <dbReference type="EMBL" id="KPW21660.1"/>
    </source>
</evidence>
<name>A0A0P9JBM7_PSESX</name>
<reference evidence="1 2" key="1">
    <citation type="submission" date="2015-09" db="EMBL/GenBank/DDBJ databases">
        <title>Genome announcement of multiple Pseudomonas syringae strains.</title>
        <authorList>
            <person name="Thakur S."/>
            <person name="Wang P.W."/>
            <person name="Gong Y."/>
            <person name="Weir B.S."/>
            <person name="Guttman D.S."/>
        </authorList>
    </citation>
    <scope>NUCLEOTIDE SEQUENCE [LARGE SCALE GENOMIC DNA]</scope>
    <source>
        <strain evidence="1 2">ICMP2802</strain>
    </source>
</reference>
<dbReference type="SUPFAM" id="SSF141571">
    <property type="entry name" value="Pentapeptide repeat-like"/>
    <property type="match status" value="1"/>
</dbReference>
<accession>A0A0P9JBM7</accession>